<name>A0A419A7G9_9RHOB</name>
<sequence length="264" mass="28944">MKADWAKALAESARAVGIRSEMADLRVADLSAYDAVVPLTLWDRGFLARRREDGETFNALFPDAAAQENCDDKLRFNRLMVAAGFGHVVPRLFADPAEVPAGEPVIIKRRRDEWGKLSRVAVARPGSPLCCDPAEEFVQEYVPGNIELSAHILMRQGRIAFVRTARFDMPDIPHVKGIQTGYRGLEWQDGSDHGDLFERILNVAGFHDGTCCIDFREVDGTPRIFEINPRLGGSLTGNAGDYLSSYVAMAGGRQPAPCALQAAA</sequence>
<keyword evidence="2" id="KW-1185">Reference proteome</keyword>
<evidence type="ECO:0008006" key="3">
    <source>
        <dbReference type="Google" id="ProtNLM"/>
    </source>
</evidence>
<evidence type="ECO:0000313" key="1">
    <source>
        <dbReference type="EMBL" id="RJL16424.1"/>
    </source>
</evidence>
<dbReference type="AlphaFoldDB" id="A0A419A7G9"/>
<reference evidence="2" key="1">
    <citation type="submission" date="2018-09" db="EMBL/GenBank/DDBJ databases">
        <title>Paracoccus onubensis nov. sp. a moderate halophilic bacterium isolated from Gruta de las Maravillas (Aracena, Spain).</title>
        <authorList>
            <person name="Jurado V."/>
            <person name="Gutierrez-Patricio S."/>
            <person name="Gonzalez-Pimentel J.L."/>
            <person name="Miller A.Z."/>
            <person name="Laiz L."/>
            <person name="Saiz-Jimenez C."/>
        </authorList>
    </citation>
    <scope>NUCLEOTIDE SEQUENCE [LARGE SCALE GENOMIC DNA]</scope>
    <source>
        <strain evidence="2">DSM 26381</strain>
    </source>
</reference>
<dbReference type="Gene3D" id="3.30.470.20">
    <property type="entry name" value="ATP-grasp fold, B domain"/>
    <property type="match status" value="1"/>
</dbReference>
<accession>A0A419A7G9</accession>
<protein>
    <recommendedName>
        <fullName evidence="3">ATP-grasp domain-containing protein</fullName>
    </recommendedName>
</protein>
<dbReference type="Proteomes" id="UP000283587">
    <property type="component" value="Unassembled WGS sequence"/>
</dbReference>
<dbReference type="EMBL" id="QZEW01000034">
    <property type="protein sequence ID" value="RJL16424.1"/>
    <property type="molecule type" value="Genomic_DNA"/>
</dbReference>
<organism evidence="1 2">
    <name type="scientific">Paracoccus siganidrum</name>
    <dbReference type="NCBI Taxonomy" id="1276757"/>
    <lineage>
        <taxon>Bacteria</taxon>
        <taxon>Pseudomonadati</taxon>
        <taxon>Pseudomonadota</taxon>
        <taxon>Alphaproteobacteria</taxon>
        <taxon>Rhodobacterales</taxon>
        <taxon>Paracoccaceae</taxon>
        <taxon>Paracoccus</taxon>
    </lineage>
</organism>
<gene>
    <name evidence="1" type="ORF">D3P05_09645</name>
</gene>
<evidence type="ECO:0000313" key="2">
    <source>
        <dbReference type="Proteomes" id="UP000283587"/>
    </source>
</evidence>
<comment type="caution">
    <text evidence="1">The sequence shown here is derived from an EMBL/GenBank/DDBJ whole genome shotgun (WGS) entry which is preliminary data.</text>
</comment>
<dbReference type="SUPFAM" id="SSF56059">
    <property type="entry name" value="Glutathione synthetase ATP-binding domain-like"/>
    <property type="match status" value="1"/>
</dbReference>
<proteinExistence type="predicted"/>